<evidence type="ECO:0000256" key="2">
    <source>
        <dbReference type="ARBA" id="ARBA00022692"/>
    </source>
</evidence>
<evidence type="ECO:0000256" key="3">
    <source>
        <dbReference type="ARBA" id="ARBA00022989"/>
    </source>
</evidence>
<dbReference type="EMBL" id="JBBMFS010000004">
    <property type="protein sequence ID" value="MEQ2554564.1"/>
    <property type="molecule type" value="Genomic_DNA"/>
</dbReference>
<feature type="transmembrane region" description="Helical" evidence="5">
    <location>
        <begin position="154"/>
        <end position="174"/>
    </location>
</feature>
<feature type="transmembrane region" description="Helical" evidence="5">
    <location>
        <begin position="204"/>
        <end position="225"/>
    </location>
</feature>
<evidence type="ECO:0000256" key="4">
    <source>
        <dbReference type="ARBA" id="ARBA00023136"/>
    </source>
</evidence>
<evidence type="ECO:0000259" key="6">
    <source>
        <dbReference type="Pfam" id="PF01061"/>
    </source>
</evidence>
<keyword evidence="8" id="KW-1185">Reference proteome</keyword>
<accession>A0ABV1H4D1</accession>
<evidence type="ECO:0000256" key="5">
    <source>
        <dbReference type="SAM" id="Phobius"/>
    </source>
</evidence>
<gene>
    <name evidence="7" type="ORF">WMO37_05950</name>
</gene>
<sequence length="230" mass="25763">MINSLRVIRAMINKEKTDILRNKKMLIIMFIFPVIYLFITFAGIQEFKGDGSAFVLMHSIMVPIQIIASIVAEEKEKGTFKMLMMSGVRAFEYIIGIMVIVMMFLVFGMVIFDQTGATKNSDTFEAVIVNMIAFILSMMIGFIIGVISDNQVSVGAVSLPVTLIIFFMPIVGMFNEKYEFLGKYLYSGVLFKILNGTHCNLENIIILSINTIVLIVIGFAIANPVKIIKE</sequence>
<name>A0ABV1H4D1_9FIRM</name>
<keyword evidence="4 5" id="KW-0472">Membrane</keyword>
<feature type="transmembrane region" description="Helical" evidence="5">
    <location>
        <begin position="93"/>
        <end position="112"/>
    </location>
</feature>
<comment type="caution">
    <text evidence="7">The sequence shown here is derived from an EMBL/GenBank/DDBJ whole genome shotgun (WGS) entry which is preliminary data.</text>
</comment>
<evidence type="ECO:0000256" key="1">
    <source>
        <dbReference type="ARBA" id="ARBA00004141"/>
    </source>
</evidence>
<keyword evidence="2 5" id="KW-0812">Transmembrane</keyword>
<feature type="transmembrane region" description="Helical" evidence="5">
    <location>
        <begin position="51"/>
        <end position="72"/>
    </location>
</feature>
<dbReference type="Pfam" id="PF01061">
    <property type="entry name" value="ABC2_membrane"/>
    <property type="match status" value="1"/>
</dbReference>
<keyword evidence="3 5" id="KW-1133">Transmembrane helix</keyword>
<evidence type="ECO:0000313" key="8">
    <source>
        <dbReference type="Proteomes" id="UP001546774"/>
    </source>
</evidence>
<proteinExistence type="predicted"/>
<feature type="transmembrane region" description="Helical" evidence="5">
    <location>
        <begin position="124"/>
        <end position="147"/>
    </location>
</feature>
<comment type="subcellular location">
    <subcellularLocation>
        <location evidence="1">Membrane</location>
        <topology evidence="1">Multi-pass membrane protein</topology>
    </subcellularLocation>
</comment>
<organism evidence="7 8">
    <name type="scientific">Lachnospira intestinalis</name>
    <dbReference type="NCBI Taxonomy" id="3133158"/>
    <lineage>
        <taxon>Bacteria</taxon>
        <taxon>Bacillati</taxon>
        <taxon>Bacillota</taxon>
        <taxon>Clostridia</taxon>
        <taxon>Lachnospirales</taxon>
        <taxon>Lachnospiraceae</taxon>
        <taxon>Lachnospira</taxon>
    </lineage>
</organism>
<feature type="domain" description="ABC-2 type transporter transmembrane" evidence="6">
    <location>
        <begin position="8"/>
        <end position="168"/>
    </location>
</feature>
<feature type="transmembrane region" description="Helical" evidence="5">
    <location>
        <begin position="26"/>
        <end position="45"/>
    </location>
</feature>
<protein>
    <submittedName>
        <fullName evidence="7">ABC transporter permease</fullName>
    </submittedName>
</protein>
<dbReference type="Proteomes" id="UP001546774">
    <property type="component" value="Unassembled WGS sequence"/>
</dbReference>
<dbReference type="InterPro" id="IPR013525">
    <property type="entry name" value="ABC2_TM"/>
</dbReference>
<reference evidence="7" key="1">
    <citation type="submission" date="2024-03" db="EMBL/GenBank/DDBJ databases">
        <title>Human intestinal bacterial collection.</title>
        <authorList>
            <person name="Pauvert C."/>
            <person name="Hitch T.C.A."/>
            <person name="Clavel T."/>
        </authorList>
    </citation>
    <scope>NUCLEOTIDE SEQUENCE [LARGE SCALE GENOMIC DNA]</scope>
    <source>
        <strain evidence="7">CLA-AA-H89B</strain>
    </source>
</reference>
<evidence type="ECO:0000313" key="7">
    <source>
        <dbReference type="EMBL" id="MEQ2554564.1"/>
    </source>
</evidence>